<keyword evidence="3" id="KW-1185">Reference proteome</keyword>
<feature type="chain" id="PRO_5015897099" evidence="1">
    <location>
        <begin position="20"/>
        <end position="186"/>
    </location>
</feature>
<evidence type="ECO:0000313" key="2">
    <source>
        <dbReference type="EMBL" id="AWI54400.1"/>
    </source>
</evidence>
<organism evidence="2 3">
    <name type="scientific">Aquabacterium olei</name>
    <dbReference type="NCBI Taxonomy" id="1296669"/>
    <lineage>
        <taxon>Bacteria</taxon>
        <taxon>Pseudomonadati</taxon>
        <taxon>Pseudomonadota</taxon>
        <taxon>Betaproteobacteria</taxon>
        <taxon>Burkholderiales</taxon>
        <taxon>Aquabacterium</taxon>
    </lineage>
</organism>
<keyword evidence="1" id="KW-0732">Signal</keyword>
<proteinExistence type="predicted"/>
<name>A0A2U8FTQ7_9BURK</name>
<dbReference type="EMBL" id="CP029210">
    <property type="protein sequence ID" value="AWI54400.1"/>
    <property type="molecule type" value="Genomic_DNA"/>
</dbReference>
<dbReference type="RefSeq" id="WP_109037396.1">
    <property type="nucleotide sequence ID" value="NZ_CP029210.1"/>
</dbReference>
<reference evidence="2 3" key="1">
    <citation type="submission" date="2018-05" db="EMBL/GenBank/DDBJ databases">
        <title>complete genome sequence of Aquabacterium olei NBRC 110486.</title>
        <authorList>
            <person name="Tang B."/>
            <person name="Chang J."/>
            <person name="Zhang L."/>
            <person name="Yang H."/>
        </authorList>
    </citation>
    <scope>NUCLEOTIDE SEQUENCE [LARGE SCALE GENOMIC DNA]</scope>
    <source>
        <strain evidence="2 3">NBRC 110486</strain>
    </source>
</reference>
<evidence type="ECO:0000256" key="1">
    <source>
        <dbReference type="SAM" id="SignalP"/>
    </source>
</evidence>
<dbReference type="Proteomes" id="UP000244892">
    <property type="component" value="Chromosome"/>
</dbReference>
<evidence type="ECO:0000313" key="3">
    <source>
        <dbReference type="Proteomes" id="UP000244892"/>
    </source>
</evidence>
<dbReference type="AlphaFoldDB" id="A0A2U8FTQ7"/>
<gene>
    <name evidence="2" type="ORF">DEH84_13935</name>
</gene>
<feature type="signal peptide" evidence="1">
    <location>
        <begin position="1"/>
        <end position="19"/>
    </location>
</feature>
<dbReference type="OrthoDB" id="5339269at2"/>
<dbReference type="KEGG" id="aon:DEH84_13935"/>
<accession>A0A2U8FTQ7</accession>
<protein>
    <submittedName>
        <fullName evidence="2">Uncharacterized protein</fullName>
    </submittedName>
</protein>
<sequence>MRSRSCLLAILLSCALVTARGEERPADAQPVPCSAGKSLGNRYTPVNLYLGAVECAKQPATFEAATNMFVLAGVYGRYDILRVKDESAHQAVSVMRMAIDGHLSNAFRQHLRHMAGSELGKLQLCAMVQRAGPPAYFPSYMVQHGLHSTQAALQGRAPASPLHEDLDTQAAWTEAVEGYLHCREAR</sequence>